<dbReference type="GO" id="GO:0008757">
    <property type="term" value="F:S-adenosylmethionine-dependent methyltransferase activity"/>
    <property type="evidence" value="ECO:0007669"/>
    <property type="project" value="InterPro"/>
</dbReference>
<keyword evidence="3" id="KW-1185">Reference proteome</keyword>
<dbReference type="GeneID" id="35602622"/>
<name>A0A2D3UVB1_9PEZI</name>
<evidence type="ECO:0000313" key="2">
    <source>
        <dbReference type="EMBL" id="CZT21642.1"/>
    </source>
</evidence>
<dbReference type="AlphaFoldDB" id="A0A2D3UVB1"/>
<organism evidence="2 3">
    <name type="scientific">Ramularia collo-cygni</name>
    <dbReference type="NCBI Taxonomy" id="112498"/>
    <lineage>
        <taxon>Eukaryota</taxon>
        <taxon>Fungi</taxon>
        <taxon>Dikarya</taxon>
        <taxon>Ascomycota</taxon>
        <taxon>Pezizomycotina</taxon>
        <taxon>Dothideomycetes</taxon>
        <taxon>Dothideomycetidae</taxon>
        <taxon>Mycosphaerellales</taxon>
        <taxon>Mycosphaerellaceae</taxon>
        <taxon>Ramularia</taxon>
    </lineage>
</organism>
<protein>
    <recommendedName>
        <fullName evidence="1">Methyltransferase type 11 domain-containing protein</fullName>
    </recommendedName>
</protein>
<dbReference type="EMBL" id="FJUY01000011">
    <property type="protein sequence ID" value="CZT21642.1"/>
    <property type="molecule type" value="Genomic_DNA"/>
</dbReference>
<accession>A0A2D3UVB1</accession>
<dbReference type="InterPro" id="IPR029063">
    <property type="entry name" value="SAM-dependent_MTases_sf"/>
</dbReference>
<dbReference type="RefSeq" id="XP_023628531.1">
    <property type="nucleotide sequence ID" value="XM_023772763.1"/>
</dbReference>
<dbReference type="STRING" id="112498.A0A2D3UVB1"/>
<sequence>MSTDAAQAWSAAANSYADHVTQVTSEGGEALLELVESLRPFDKDSIVLDSGAGNGALTNLLVQKSSDMSITATDISPHMLSNLQSRSFPNVQTSILDASKDHTSQGLAASSYTHTLSTFLLQFLPSPQTTVQEMYSLLQPNGIIGLTIWSKTQIASPWDIACRNLDSKYLPNDAFSTAWSSCQDLEHGLKEAGFVDVQSREKELVMRFANAEAFVGYFLDGGNPALLMWQKSWKGERESVRGELTRVVREEFGDGRIEMVAASVVGRKA</sequence>
<gene>
    <name evidence="2" type="ORF">RCC_07507</name>
</gene>
<feature type="domain" description="Methyltransferase type 11" evidence="1">
    <location>
        <begin position="48"/>
        <end position="144"/>
    </location>
</feature>
<proteinExistence type="predicted"/>
<reference evidence="2 3" key="1">
    <citation type="submission" date="2016-03" db="EMBL/GenBank/DDBJ databases">
        <authorList>
            <person name="Ploux O."/>
        </authorList>
    </citation>
    <scope>NUCLEOTIDE SEQUENCE [LARGE SCALE GENOMIC DNA]</scope>
    <source>
        <strain evidence="2 3">URUG2</strain>
    </source>
</reference>
<dbReference type="Gene3D" id="3.40.50.150">
    <property type="entry name" value="Vaccinia Virus protein VP39"/>
    <property type="match status" value="1"/>
</dbReference>
<dbReference type="PANTHER" id="PTHR43861">
    <property type="entry name" value="TRANS-ACONITATE 2-METHYLTRANSFERASE-RELATED"/>
    <property type="match status" value="1"/>
</dbReference>
<dbReference type="PANTHER" id="PTHR43861:SF1">
    <property type="entry name" value="TRANS-ACONITATE 2-METHYLTRANSFERASE"/>
    <property type="match status" value="1"/>
</dbReference>
<dbReference type="CDD" id="cd02440">
    <property type="entry name" value="AdoMet_MTases"/>
    <property type="match status" value="1"/>
</dbReference>
<dbReference type="SUPFAM" id="SSF53335">
    <property type="entry name" value="S-adenosyl-L-methionine-dependent methyltransferases"/>
    <property type="match status" value="1"/>
</dbReference>
<dbReference type="OrthoDB" id="2013972at2759"/>
<evidence type="ECO:0000259" key="1">
    <source>
        <dbReference type="Pfam" id="PF08241"/>
    </source>
</evidence>
<dbReference type="Proteomes" id="UP000225277">
    <property type="component" value="Unassembled WGS sequence"/>
</dbReference>
<dbReference type="InterPro" id="IPR013216">
    <property type="entry name" value="Methyltransf_11"/>
</dbReference>
<evidence type="ECO:0000313" key="3">
    <source>
        <dbReference type="Proteomes" id="UP000225277"/>
    </source>
</evidence>
<dbReference type="Pfam" id="PF08241">
    <property type="entry name" value="Methyltransf_11"/>
    <property type="match status" value="1"/>
</dbReference>